<evidence type="ECO:0000256" key="2">
    <source>
        <dbReference type="SAM" id="SignalP"/>
    </source>
</evidence>
<dbReference type="InterPro" id="IPR026444">
    <property type="entry name" value="Secre_tail"/>
</dbReference>
<organism evidence="4 5">
    <name type="scientific">Winogradskyella thalassocola</name>
    <dbReference type="NCBI Taxonomy" id="262004"/>
    <lineage>
        <taxon>Bacteria</taxon>
        <taxon>Pseudomonadati</taxon>
        <taxon>Bacteroidota</taxon>
        <taxon>Flavobacteriia</taxon>
        <taxon>Flavobacteriales</taxon>
        <taxon>Flavobacteriaceae</taxon>
        <taxon>Winogradskyella</taxon>
    </lineage>
</organism>
<keyword evidence="1 2" id="KW-0732">Signal</keyword>
<evidence type="ECO:0000256" key="1">
    <source>
        <dbReference type="ARBA" id="ARBA00022729"/>
    </source>
</evidence>
<dbReference type="Gene3D" id="2.60.40.4070">
    <property type="match status" value="1"/>
</dbReference>
<feature type="chain" id="PRO_5011517874" evidence="2">
    <location>
        <begin position="18"/>
        <end position="306"/>
    </location>
</feature>
<accession>A0A1G7YNC4</accession>
<evidence type="ECO:0000313" key="4">
    <source>
        <dbReference type="EMBL" id="SDG98048.1"/>
    </source>
</evidence>
<reference evidence="5" key="1">
    <citation type="submission" date="2016-10" db="EMBL/GenBank/DDBJ databases">
        <authorList>
            <person name="Varghese N."/>
            <person name="Submissions S."/>
        </authorList>
    </citation>
    <scope>NUCLEOTIDE SEQUENCE [LARGE SCALE GENOMIC DNA]</scope>
    <source>
        <strain evidence="5">DSM 15363</strain>
    </source>
</reference>
<dbReference type="RefSeq" id="WP_092466534.1">
    <property type="nucleotide sequence ID" value="NZ_FNCZ01000001.1"/>
</dbReference>
<gene>
    <name evidence="4" type="ORF">SAMN04489796_1011088</name>
</gene>
<feature type="domain" description="Secretion system C-terminal sorting" evidence="3">
    <location>
        <begin position="224"/>
        <end position="303"/>
    </location>
</feature>
<keyword evidence="5" id="KW-1185">Reference proteome</keyword>
<evidence type="ECO:0000313" key="5">
    <source>
        <dbReference type="Proteomes" id="UP000199492"/>
    </source>
</evidence>
<dbReference type="Proteomes" id="UP000199492">
    <property type="component" value="Unassembled WGS sequence"/>
</dbReference>
<feature type="signal peptide" evidence="2">
    <location>
        <begin position="1"/>
        <end position="17"/>
    </location>
</feature>
<evidence type="ECO:0000259" key="3">
    <source>
        <dbReference type="Pfam" id="PF18962"/>
    </source>
</evidence>
<dbReference type="OrthoDB" id="862563at2"/>
<name>A0A1G7YNC4_9FLAO</name>
<protein>
    <submittedName>
        <fullName evidence="4">Por secretion system C-terminal sorting domain-containing protein</fullName>
    </submittedName>
</protein>
<dbReference type="STRING" id="262004.SAMN04489796_1011088"/>
<dbReference type="Pfam" id="PF18962">
    <property type="entry name" value="Por_Secre_tail"/>
    <property type="match status" value="1"/>
</dbReference>
<dbReference type="EMBL" id="FNCZ01000001">
    <property type="protein sequence ID" value="SDG98048.1"/>
    <property type="molecule type" value="Genomic_DNA"/>
</dbReference>
<sequence length="306" mass="33243">MKKITFILVLISYVSFAQDYTYIDFGINTQETVGNWNNISILNAADAVGLTTNLIDSNGASTGVSLTIDDAFDTVNTAGNTSPDPSLPFPDTAARDSFFGETSTFSGSLEPTGGFILTGLDPSKYYAFSIFASRNGVSDNREAQYTVVGSTTEIVTLNSSNNTTETADVLNIQSNSSGEITLTAEPGPNNTNGSGFYYLGAIEMITSDTSLSTSDFKLEQMLSVYPNPVADILELNINLEEKSKLNIEIFDINGKSVAALFNGEQDAGNFQFNWERSLSKSQISTGMYFLKINVNNREQTKKIFFK</sequence>
<dbReference type="NCBIfam" id="TIGR04183">
    <property type="entry name" value="Por_Secre_tail"/>
    <property type="match status" value="1"/>
</dbReference>
<proteinExistence type="predicted"/>
<dbReference type="AlphaFoldDB" id="A0A1G7YNC4"/>